<protein>
    <submittedName>
        <fullName evidence="2">Uncharacterized protein</fullName>
    </submittedName>
</protein>
<organism evidence="2 3">
    <name type="scientific">Ridgeia piscesae</name>
    <name type="common">Tubeworm</name>
    <dbReference type="NCBI Taxonomy" id="27915"/>
    <lineage>
        <taxon>Eukaryota</taxon>
        <taxon>Metazoa</taxon>
        <taxon>Spiralia</taxon>
        <taxon>Lophotrochozoa</taxon>
        <taxon>Annelida</taxon>
        <taxon>Polychaeta</taxon>
        <taxon>Sedentaria</taxon>
        <taxon>Canalipalpata</taxon>
        <taxon>Sabellida</taxon>
        <taxon>Siboglinidae</taxon>
        <taxon>Ridgeia</taxon>
    </lineage>
</organism>
<proteinExistence type="predicted"/>
<keyword evidence="3" id="KW-1185">Reference proteome</keyword>
<dbReference type="Proteomes" id="UP001209878">
    <property type="component" value="Unassembled WGS sequence"/>
</dbReference>
<name>A0AAD9UHQ0_RIDPI</name>
<dbReference type="AlphaFoldDB" id="A0AAD9UHQ0"/>
<dbReference type="EMBL" id="JAODUO010000097">
    <property type="protein sequence ID" value="KAK2189775.1"/>
    <property type="molecule type" value="Genomic_DNA"/>
</dbReference>
<reference evidence="2" key="1">
    <citation type="journal article" date="2023" name="Mol. Biol. Evol.">
        <title>Third-Generation Sequencing Reveals the Adaptive Role of the Epigenome in Three Deep-Sea Polychaetes.</title>
        <authorList>
            <person name="Perez M."/>
            <person name="Aroh O."/>
            <person name="Sun Y."/>
            <person name="Lan Y."/>
            <person name="Juniper S.K."/>
            <person name="Young C.R."/>
            <person name="Angers B."/>
            <person name="Qian P.Y."/>
        </authorList>
    </citation>
    <scope>NUCLEOTIDE SEQUENCE</scope>
    <source>
        <strain evidence="2">R07B-5</strain>
    </source>
</reference>
<accession>A0AAD9UHQ0</accession>
<feature type="compositionally biased region" description="Basic and acidic residues" evidence="1">
    <location>
        <begin position="77"/>
        <end position="93"/>
    </location>
</feature>
<evidence type="ECO:0000313" key="2">
    <source>
        <dbReference type="EMBL" id="KAK2189775.1"/>
    </source>
</evidence>
<sequence length="116" mass="13313">MLLRDGRLLAGRDVAAQRNDGVSVREDHDDGHHRLRRVDHVAVRLAQEDVLHQVDGLDGRQQPIDEREDVRVEVHLARAPTHEQREQDRHNDGGLDEQEVDFLKARARRVTGRVAL</sequence>
<feature type="region of interest" description="Disordered" evidence="1">
    <location>
        <begin position="77"/>
        <end position="98"/>
    </location>
</feature>
<evidence type="ECO:0000256" key="1">
    <source>
        <dbReference type="SAM" id="MobiDB-lite"/>
    </source>
</evidence>
<comment type="caution">
    <text evidence="2">The sequence shown here is derived from an EMBL/GenBank/DDBJ whole genome shotgun (WGS) entry which is preliminary data.</text>
</comment>
<gene>
    <name evidence="2" type="ORF">NP493_97g00003</name>
</gene>
<evidence type="ECO:0000313" key="3">
    <source>
        <dbReference type="Proteomes" id="UP001209878"/>
    </source>
</evidence>